<sequence length="475" mass="52851">MWRLAMSDEIAIKTNREQWLRDFKELLAVNSVRDNDHADIRQPYGPGPKAALDKLLSFATRDGFQKIGIIDNRAGYIEIGPSNAEKTVGILIHVDVVPVDQELWHYEPFAGTVVGNRLYGRGSDDMKGSDMLSYYTLKLLKDQAATFKNKVRLIIGSDEENDWQDMAAYFAAEGRPELGFSPDGDFIVENAEKGIAHLDLLSNADIDDPSKTQLISFHAGKASNIVPGVAKAFIKNADFKQSYQLFQSFLQVTDLTGELKAADDGLQITLNGFSTHGSTPDEGKNAATYLAVFLLNFDFDENATHWLTFLAKILHNDYFAEQLGIGVTTKEMGKTTLNAGILDWQINQTAKINLNLRYPIGFDEHQAASMIEKRFPWITVNVQDDGLKPHLVSAQDPVVSQLLLIYKQVMGQATHLNVSAGASFGRLMPRGVCFGTRFIGQESTAHQIDEYFHLDNYEPAMKILIKSIQALANLD</sequence>
<dbReference type="SUPFAM" id="SSF55031">
    <property type="entry name" value="Bacterial exopeptidase dimerisation domain"/>
    <property type="match status" value="1"/>
</dbReference>
<keyword evidence="10" id="KW-1185">Reference proteome</keyword>
<keyword evidence="5" id="KW-0378">Hydrolase</keyword>
<evidence type="ECO:0000256" key="5">
    <source>
        <dbReference type="ARBA" id="ARBA00022801"/>
    </source>
</evidence>
<dbReference type="InterPro" id="IPR050072">
    <property type="entry name" value="Peptidase_M20A"/>
</dbReference>
<dbReference type="Gene3D" id="3.30.70.360">
    <property type="match status" value="2"/>
</dbReference>
<gene>
    <name evidence="9" type="primary">pepV</name>
    <name evidence="9" type="ORF">DLJ48_08075</name>
</gene>
<evidence type="ECO:0000256" key="3">
    <source>
        <dbReference type="ARBA" id="ARBA00022670"/>
    </source>
</evidence>
<evidence type="ECO:0000256" key="6">
    <source>
        <dbReference type="ARBA" id="ARBA00022833"/>
    </source>
</evidence>
<evidence type="ECO:0000256" key="8">
    <source>
        <dbReference type="ARBA" id="ARBA00023049"/>
    </source>
</evidence>
<organism evidence="9 10">
    <name type="scientific">Oenococcus sicerae</name>
    <dbReference type="NCBI Taxonomy" id="2203724"/>
    <lineage>
        <taxon>Bacteria</taxon>
        <taxon>Bacillati</taxon>
        <taxon>Bacillota</taxon>
        <taxon>Bacilli</taxon>
        <taxon>Lactobacillales</taxon>
        <taxon>Lactobacillaceae</taxon>
        <taxon>Oenococcus</taxon>
    </lineage>
</organism>
<keyword evidence="6" id="KW-0862">Zinc</keyword>
<evidence type="ECO:0000313" key="9">
    <source>
        <dbReference type="EMBL" id="QAS70480.1"/>
    </source>
</evidence>
<keyword evidence="8" id="KW-0482">Metalloprotease</keyword>
<dbReference type="Pfam" id="PF01546">
    <property type="entry name" value="Peptidase_M20"/>
    <property type="match status" value="1"/>
</dbReference>
<dbReference type="EMBL" id="CP029684">
    <property type="protein sequence ID" value="QAS70480.1"/>
    <property type="molecule type" value="Genomic_DNA"/>
</dbReference>
<dbReference type="InterPro" id="IPR002933">
    <property type="entry name" value="Peptidase_M20"/>
</dbReference>
<dbReference type="PANTHER" id="PTHR43808:SF31">
    <property type="entry name" value="N-ACETYL-L-CITRULLINE DEACETYLASE"/>
    <property type="match status" value="1"/>
</dbReference>
<dbReference type="Proteomes" id="UP000286907">
    <property type="component" value="Chromosome"/>
</dbReference>
<evidence type="ECO:0000256" key="7">
    <source>
        <dbReference type="ARBA" id="ARBA00022997"/>
    </source>
</evidence>
<proteinExistence type="inferred from homology"/>
<dbReference type="SUPFAM" id="SSF53187">
    <property type="entry name" value="Zn-dependent exopeptidases"/>
    <property type="match status" value="1"/>
</dbReference>
<accession>A0ABX5QNX4</accession>
<comment type="similarity">
    <text evidence="2">Belongs to the peptidase M20A family.</text>
</comment>
<evidence type="ECO:0000256" key="1">
    <source>
        <dbReference type="ARBA" id="ARBA00001947"/>
    </source>
</evidence>
<keyword evidence="3" id="KW-0645">Protease</keyword>
<evidence type="ECO:0000256" key="2">
    <source>
        <dbReference type="ARBA" id="ARBA00006247"/>
    </source>
</evidence>
<keyword evidence="7" id="KW-0224">Dipeptidase</keyword>
<evidence type="ECO:0000313" key="10">
    <source>
        <dbReference type="Proteomes" id="UP000286907"/>
    </source>
</evidence>
<dbReference type="NCBIfam" id="TIGR01887">
    <property type="entry name" value="dipeptidaselike"/>
    <property type="match status" value="1"/>
</dbReference>
<name>A0ABX5QNX4_9LACO</name>
<dbReference type="NCBIfam" id="NF005591">
    <property type="entry name" value="PRK07318.1"/>
    <property type="match status" value="1"/>
</dbReference>
<comment type="cofactor">
    <cofactor evidence="1">
        <name>Zn(2+)</name>
        <dbReference type="ChEBI" id="CHEBI:29105"/>
    </cofactor>
</comment>
<reference evidence="9 10" key="1">
    <citation type="journal article" date="2019" name="Syst. Appl. Microbiol.">
        <title>Oenococcus sicerae sp. nov., isolated from French cider.</title>
        <authorList>
            <person name="Cousin F.J."/>
            <person name="Le Guellec R."/>
            <person name="Chagnot C."/>
            <person name="Goux D."/>
            <person name="Dalmasso M."/>
            <person name="Laplace J.M."/>
            <person name="Cretenet M."/>
        </authorList>
    </citation>
    <scope>NUCLEOTIDE SEQUENCE [LARGE SCALE GENOMIC DNA]</scope>
    <source>
        <strain evidence="9 10">UCMA 15228</strain>
    </source>
</reference>
<dbReference type="RefSeq" id="WP_128686947.1">
    <property type="nucleotide sequence ID" value="NZ_CP029684.2"/>
</dbReference>
<dbReference type="InterPro" id="IPR010964">
    <property type="entry name" value="M20A_pepV-rel"/>
</dbReference>
<protein>
    <submittedName>
        <fullName evidence="9">Dipeptidase PepV</fullName>
    </submittedName>
</protein>
<dbReference type="InterPro" id="IPR036264">
    <property type="entry name" value="Bact_exopeptidase_dim_dom"/>
</dbReference>
<dbReference type="PANTHER" id="PTHR43808">
    <property type="entry name" value="ACETYLORNITHINE DEACETYLASE"/>
    <property type="match status" value="1"/>
</dbReference>
<dbReference type="Gene3D" id="3.40.630.10">
    <property type="entry name" value="Zn peptidases"/>
    <property type="match status" value="1"/>
</dbReference>
<evidence type="ECO:0000256" key="4">
    <source>
        <dbReference type="ARBA" id="ARBA00022723"/>
    </source>
</evidence>
<keyword evidence="4" id="KW-0479">Metal-binding</keyword>